<dbReference type="PANTHER" id="PTHR43333:SF1">
    <property type="entry name" value="D-ISOMER SPECIFIC 2-HYDROXYACID DEHYDROGENASE NAD-BINDING DOMAIN-CONTAINING PROTEIN"/>
    <property type="match status" value="1"/>
</dbReference>
<dbReference type="GO" id="GO:0051287">
    <property type="term" value="F:NAD binding"/>
    <property type="evidence" value="ECO:0007669"/>
    <property type="project" value="InterPro"/>
</dbReference>
<gene>
    <name evidence="4" type="ORF">E4663_19350</name>
</gene>
<dbReference type="PROSITE" id="PS00671">
    <property type="entry name" value="D_2_HYDROXYACID_DH_3"/>
    <property type="match status" value="1"/>
</dbReference>
<dbReference type="PANTHER" id="PTHR43333">
    <property type="entry name" value="2-HACID_DH_C DOMAIN-CONTAINING PROTEIN"/>
    <property type="match status" value="1"/>
</dbReference>
<dbReference type="AlphaFoldDB" id="A0A4Z0GW86"/>
<comment type="caution">
    <text evidence="4">The sequence shown here is derived from an EMBL/GenBank/DDBJ whole genome shotgun (WGS) entry which is preliminary data.</text>
</comment>
<feature type="domain" description="D-isomer specific 2-hydroxyacid dehydrogenase NAD-binding" evidence="3">
    <location>
        <begin position="105"/>
        <end position="279"/>
    </location>
</feature>
<organism evidence="4 5">
    <name type="scientific">Halobacillus salinus</name>
    <dbReference type="NCBI Taxonomy" id="192814"/>
    <lineage>
        <taxon>Bacteria</taxon>
        <taxon>Bacillati</taxon>
        <taxon>Bacillota</taxon>
        <taxon>Bacilli</taxon>
        <taxon>Bacillales</taxon>
        <taxon>Bacillaceae</taxon>
        <taxon>Halobacillus</taxon>
    </lineage>
</organism>
<dbReference type="InterPro" id="IPR036291">
    <property type="entry name" value="NAD(P)-bd_dom_sf"/>
</dbReference>
<accession>A0A4Z0GW86</accession>
<dbReference type="InterPro" id="IPR029753">
    <property type="entry name" value="D-isomer_DH_CS"/>
</dbReference>
<evidence type="ECO:0000256" key="1">
    <source>
        <dbReference type="ARBA" id="ARBA00023002"/>
    </source>
</evidence>
<dbReference type="EMBL" id="SRJC01000012">
    <property type="protein sequence ID" value="TGB00679.1"/>
    <property type="molecule type" value="Genomic_DNA"/>
</dbReference>
<dbReference type="FunFam" id="3.40.50.720:FF:000363">
    <property type="entry name" value="D-isomer specific 2-hydroxyacid dehydrogenase"/>
    <property type="match status" value="1"/>
</dbReference>
<name>A0A4Z0GW86_9BACI</name>
<evidence type="ECO:0000313" key="4">
    <source>
        <dbReference type="EMBL" id="TGB00679.1"/>
    </source>
</evidence>
<dbReference type="Pfam" id="PF02826">
    <property type="entry name" value="2-Hacid_dh_C"/>
    <property type="match status" value="1"/>
</dbReference>
<keyword evidence="1" id="KW-0560">Oxidoreductase</keyword>
<reference evidence="4 5" key="1">
    <citation type="journal article" date="2003" name="Int. J. Syst. Evol. Microbiol.">
        <title>Halobacillus salinus sp. nov., isolated from a salt lake on the coast of the East Sea in Korea.</title>
        <authorList>
            <person name="Yoon J.H."/>
            <person name="Kang K.H."/>
            <person name="Park Y.H."/>
        </authorList>
    </citation>
    <scope>NUCLEOTIDE SEQUENCE [LARGE SCALE GENOMIC DNA]</scope>
    <source>
        <strain evidence="4 5">HSL-3</strain>
    </source>
</reference>
<keyword evidence="2" id="KW-0520">NAD</keyword>
<dbReference type="Gene3D" id="3.40.50.720">
    <property type="entry name" value="NAD(P)-binding Rossmann-like Domain"/>
    <property type="match status" value="2"/>
</dbReference>
<dbReference type="InterPro" id="IPR006140">
    <property type="entry name" value="D-isomer_DH_NAD-bd"/>
</dbReference>
<dbReference type="SUPFAM" id="SSF52283">
    <property type="entry name" value="Formate/glycerate dehydrogenase catalytic domain-like"/>
    <property type="match status" value="1"/>
</dbReference>
<dbReference type="STRING" id="192814.GCA_900166575_03621"/>
<dbReference type="Proteomes" id="UP000297982">
    <property type="component" value="Unassembled WGS sequence"/>
</dbReference>
<proteinExistence type="predicted"/>
<dbReference type="RefSeq" id="WP_135328815.1">
    <property type="nucleotide sequence ID" value="NZ_SRJC01000012.1"/>
</dbReference>
<evidence type="ECO:0000313" key="5">
    <source>
        <dbReference type="Proteomes" id="UP000297982"/>
    </source>
</evidence>
<dbReference type="CDD" id="cd05300">
    <property type="entry name" value="2-Hacid_dh_1"/>
    <property type="match status" value="1"/>
</dbReference>
<evidence type="ECO:0000259" key="3">
    <source>
        <dbReference type="Pfam" id="PF02826"/>
    </source>
</evidence>
<dbReference type="SUPFAM" id="SSF51735">
    <property type="entry name" value="NAD(P)-binding Rossmann-fold domains"/>
    <property type="match status" value="1"/>
</dbReference>
<dbReference type="GO" id="GO:0016616">
    <property type="term" value="F:oxidoreductase activity, acting on the CH-OH group of donors, NAD or NADP as acceptor"/>
    <property type="evidence" value="ECO:0007669"/>
    <property type="project" value="InterPro"/>
</dbReference>
<sequence length="317" mass="36061">MKIVSAIKRVPGDIKERLQGRFRDAEFYFCHGIEEADRYLAEADIFLTYGEDLTPERIRKAENLKWIMVMSAGMDRMPFNEIAERDILVTNVRGIHAKPMAEYAISMLLQVSRQAKILIEQEKNHTWNRRPVMTEISGGTMVLLSTGAIAQEVARLAKAFQMRTLGVSKSGRKKPYFDETYTIDDFEQALSQGDFIVAALPSTEETVHLLKPEHFQLMKEDAIFLNMGRGDLVETDVLLNAVRNSEIRHAVLDVMEEEPLPAGHALWDEEQITITPHLSGISPHYVPRAFELFEENLEVYVSGSGDMMNTIDPKRGY</sequence>
<keyword evidence="5" id="KW-1185">Reference proteome</keyword>
<evidence type="ECO:0000256" key="2">
    <source>
        <dbReference type="ARBA" id="ARBA00023027"/>
    </source>
</evidence>
<protein>
    <submittedName>
        <fullName evidence="4">D-2-hydroxyacid dehydrogenase</fullName>
    </submittedName>
</protein>